<dbReference type="AlphaFoldDB" id="A0A418WZ78"/>
<organism evidence="1 2">
    <name type="scientific">Noviherbaspirillum cavernae</name>
    <dbReference type="NCBI Taxonomy" id="2320862"/>
    <lineage>
        <taxon>Bacteria</taxon>
        <taxon>Pseudomonadati</taxon>
        <taxon>Pseudomonadota</taxon>
        <taxon>Betaproteobacteria</taxon>
        <taxon>Burkholderiales</taxon>
        <taxon>Oxalobacteraceae</taxon>
        <taxon>Noviherbaspirillum</taxon>
    </lineage>
</organism>
<dbReference type="Proteomes" id="UP000285190">
    <property type="component" value="Unassembled WGS sequence"/>
</dbReference>
<sequence length="78" mass="8614">MRTRERRNEAALLDVTQATRMNLSSKELDREAMCTVGGGMAIGSFAQYRFVQAFPQPMAPGDPILPAVTIEQSMPTVR</sequence>
<comment type="caution">
    <text evidence="1">The sequence shown here is derived from an EMBL/GenBank/DDBJ whole genome shotgun (WGS) entry which is preliminary data.</text>
</comment>
<protein>
    <submittedName>
        <fullName evidence="1">Uncharacterized protein</fullName>
    </submittedName>
</protein>
<keyword evidence="2" id="KW-1185">Reference proteome</keyword>
<evidence type="ECO:0000313" key="1">
    <source>
        <dbReference type="EMBL" id="RJG05539.1"/>
    </source>
</evidence>
<proteinExistence type="predicted"/>
<evidence type="ECO:0000313" key="2">
    <source>
        <dbReference type="Proteomes" id="UP000285190"/>
    </source>
</evidence>
<gene>
    <name evidence="1" type="ORF">D3870_05485</name>
</gene>
<reference evidence="1 2" key="1">
    <citation type="submission" date="2018-09" db="EMBL/GenBank/DDBJ databases">
        <authorList>
            <person name="Zhu H."/>
        </authorList>
    </citation>
    <scope>NUCLEOTIDE SEQUENCE [LARGE SCALE GENOMIC DNA]</scope>
    <source>
        <strain evidence="1 2">K2R10-39</strain>
    </source>
</reference>
<dbReference type="EMBL" id="QYUN01000002">
    <property type="protein sequence ID" value="RJG05539.1"/>
    <property type="molecule type" value="Genomic_DNA"/>
</dbReference>
<accession>A0A418WZ78</accession>
<name>A0A418WZ78_9BURK</name>